<evidence type="ECO:0000313" key="7">
    <source>
        <dbReference type="EMBL" id="MBC5850802.1"/>
    </source>
</evidence>
<feature type="transmembrane region" description="Helical" evidence="5">
    <location>
        <begin position="27"/>
        <end position="47"/>
    </location>
</feature>
<accession>A0A9X0UH84</accession>
<dbReference type="GO" id="GO:0055085">
    <property type="term" value="P:transmembrane transport"/>
    <property type="evidence" value="ECO:0007669"/>
    <property type="project" value="InterPro"/>
</dbReference>
<feature type="transmembrane region" description="Helical" evidence="5">
    <location>
        <begin position="212"/>
        <end position="231"/>
    </location>
</feature>
<comment type="caution">
    <text evidence="7">The sequence shown here is derived from an EMBL/GenBank/DDBJ whole genome shotgun (WGS) entry which is preliminary data.</text>
</comment>
<feature type="transmembrane region" description="Helical" evidence="5">
    <location>
        <begin position="135"/>
        <end position="153"/>
    </location>
</feature>
<evidence type="ECO:0000256" key="3">
    <source>
        <dbReference type="ARBA" id="ARBA00022989"/>
    </source>
</evidence>
<evidence type="ECO:0000256" key="5">
    <source>
        <dbReference type="SAM" id="Phobius"/>
    </source>
</evidence>
<protein>
    <submittedName>
        <fullName evidence="7">Sulfate permease</fullName>
    </submittedName>
</protein>
<feature type="transmembrane region" description="Helical" evidence="5">
    <location>
        <begin position="251"/>
        <end position="277"/>
    </location>
</feature>
<reference evidence="7" key="1">
    <citation type="submission" date="2020-08" db="EMBL/GenBank/DDBJ databases">
        <title>Genome Sequencing and Pan-Genome Analysis of Migratory bird Vibrio Strains, Inner Mongolia.</title>
        <authorList>
            <person name="Zheng L."/>
        </authorList>
    </citation>
    <scope>NUCLEOTIDE SEQUENCE</scope>
    <source>
        <strain evidence="7">M13F</strain>
    </source>
</reference>
<dbReference type="SUPFAM" id="SSF52091">
    <property type="entry name" value="SpoIIaa-like"/>
    <property type="match status" value="1"/>
</dbReference>
<dbReference type="PROSITE" id="PS50801">
    <property type="entry name" value="STAS"/>
    <property type="match status" value="1"/>
</dbReference>
<evidence type="ECO:0000259" key="6">
    <source>
        <dbReference type="PROSITE" id="PS50801"/>
    </source>
</evidence>
<comment type="subcellular location">
    <subcellularLocation>
        <location evidence="1">Membrane</location>
        <topology evidence="1">Multi-pass membrane protein</topology>
    </subcellularLocation>
</comment>
<evidence type="ECO:0000256" key="4">
    <source>
        <dbReference type="ARBA" id="ARBA00023136"/>
    </source>
</evidence>
<feature type="transmembrane region" description="Helical" evidence="5">
    <location>
        <begin position="76"/>
        <end position="95"/>
    </location>
</feature>
<dbReference type="InterPro" id="IPR011547">
    <property type="entry name" value="SLC26A/SulP_dom"/>
</dbReference>
<dbReference type="GO" id="GO:0016020">
    <property type="term" value="C:membrane"/>
    <property type="evidence" value="ECO:0007669"/>
    <property type="project" value="UniProtKB-SubCell"/>
</dbReference>
<feature type="domain" description="STAS" evidence="6">
    <location>
        <begin position="448"/>
        <end position="564"/>
    </location>
</feature>
<name>A0A9X0UH84_VIBME</name>
<feature type="transmembrane region" description="Helical" evidence="5">
    <location>
        <begin position="173"/>
        <end position="191"/>
    </location>
</feature>
<dbReference type="EMBL" id="JACRUP010000003">
    <property type="protein sequence ID" value="MBC5850802.1"/>
    <property type="molecule type" value="Genomic_DNA"/>
</dbReference>
<sequence>MKLAWRQYLPIVTWLPKYTRQAASKDGVAAIIVTLMLVPQSLAYAIVAGLPPVYGLYASILPLVAYTLLGTSKTLAVGPVAVISLMTAEAIAPLYDVGTHAYITAAATLAFLSGLMLLIMAVFRLGFLTTFLSHSVLSGFMTASGVLIILGQLPKLLGLSVADGSLNEVLAAVHYPTLWLGLGSLVLLVLGRRYFSSLLQNLGCSASWAGHITKLLPVMVMVASILIIDYFPQHTQGVSVVGAIPTGLPSLVMPVFEINLMVQLLPAALLISVVGFVESASVGQTLAAKRRQRIEPNQELIALGGANIASAIQGGFPVTGGLSRSVVNYDAGAETPLAGMLTAIGIGITVLYFTPLFSYLPHAVLAAIIIVAVSALIDIKAIFTTWRAAKSDGVVMLSTIVGVLFINIEWGIIIGVLLSLVIFLWRTSQPHIAVVGLIEGSEHFRNVQRFQVKQSKTVLTLRIDESLYFANARYLEDKIPEYLASYPETQHLVLMLSGVNRIDSSALESLHLIAERVAQSGITMHLSEVKGPVMDEIQRSTFLEHFTGQIFISQFQAFSHLTQAEHLDEDWRI</sequence>
<feature type="transmembrane region" description="Helical" evidence="5">
    <location>
        <begin position="336"/>
        <end position="357"/>
    </location>
</feature>
<evidence type="ECO:0000256" key="2">
    <source>
        <dbReference type="ARBA" id="ARBA00022692"/>
    </source>
</evidence>
<evidence type="ECO:0000256" key="1">
    <source>
        <dbReference type="ARBA" id="ARBA00004141"/>
    </source>
</evidence>
<keyword evidence="4 5" id="KW-0472">Membrane</keyword>
<feature type="transmembrane region" description="Helical" evidence="5">
    <location>
        <begin position="53"/>
        <end position="69"/>
    </location>
</feature>
<dbReference type="RefSeq" id="WP_187025759.1">
    <property type="nucleotide sequence ID" value="NZ_JACRUP010000003.1"/>
</dbReference>
<dbReference type="Pfam" id="PF01740">
    <property type="entry name" value="STAS"/>
    <property type="match status" value="1"/>
</dbReference>
<feature type="transmembrane region" description="Helical" evidence="5">
    <location>
        <begin position="364"/>
        <end position="383"/>
    </location>
</feature>
<dbReference type="PANTHER" id="PTHR11814">
    <property type="entry name" value="SULFATE TRANSPORTER"/>
    <property type="match status" value="1"/>
</dbReference>
<dbReference type="Proteomes" id="UP000615796">
    <property type="component" value="Unassembled WGS sequence"/>
</dbReference>
<dbReference type="NCBIfam" id="TIGR00815">
    <property type="entry name" value="sulP"/>
    <property type="match status" value="1"/>
</dbReference>
<keyword evidence="8" id="KW-1185">Reference proteome</keyword>
<keyword evidence="2 5" id="KW-0812">Transmembrane</keyword>
<proteinExistence type="predicted"/>
<evidence type="ECO:0000313" key="8">
    <source>
        <dbReference type="Proteomes" id="UP000615796"/>
    </source>
</evidence>
<dbReference type="InterPro" id="IPR036513">
    <property type="entry name" value="STAS_dom_sf"/>
</dbReference>
<gene>
    <name evidence="7" type="primary">sulP</name>
    <name evidence="7" type="ORF">H8Q88_07475</name>
</gene>
<feature type="transmembrane region" description="Helical" evidence="5">
    <location>
        <begin position="395"/>
        <end position="425"/>
    </location>
</feature>
<feature type="transmembrane region" description="Helical" evidence="5">
    <location>
        <begin position="298"/>
        <end position="316"/>
    </location>
</feature>
<dbReference type="AlphaFoldDB" id="A0A9X0UH84"/>
<dbReference type="CDD" id="cd07042">
    <property type="entry name" value="STAS_SulP_like_sulfate_transporter"/>
    <property type="match status" value="1"/>
</dbReference>
<dbReference type="InterPro" id="IPR002645">
    <property type="entry name" value="STAS_dom"/>
</dbReference>
<dbReference type="InterPro" id="IPR001902">
    <property type="entry name" value="SLC26A/SulP_fam"/>
</dbReference>
<feature type="transmembrane region" description="Helical" evidence="5">
    <location>
        <begin position="101"/>
        <end position="123"/>
    </location>
</feature>
<dbReference type="Gene3D" id="3.30.750.24">
    <property type="entry name" value="STAS domain"/>
    <property type="match status" value="1"/>
</dbReference>
<organism evidence="7 8">
    <name type="scientific">Vibrio metschnikovii</name>
    <dbReference type="NCBI Taxonomy" id="28172"/>
    <lineage>
        <taxon>Bacteria</taxon>
        <taxon>Pseudomonadati</taxon>
        <taxon>Pseudomonadota</taxon>
        <taxon>Gammaproteobacteria</taxon>
        <taxon>Vibrionales</taxon>
        <taxon>Vibrionaceae</taxon>
        <taxon>Vibrio</taxon>
    </lineage>
</organism>
<dbReference type="Pfam" id="PF00916">
    <property type="entry name" value="Sulfate_transp"/>
    <property type="match status" value="1"/>
</dbReference>
<keyword evidence="3 5" id="KW-1133">Transmembrane helix</keyword>